<proteinExistence type="predicted"/>
<dbReference type="Proteomes" id="UP000799429">
    <property type="component" value="Unassembled WGS sequence"/>
</dbReference>
<evidence type="ECO:0000313" key="3">
    <source>
        <dbReference type="Proteomes" id="UP000799429"/>
    </source>
</evidence>
<evidence type="ECO:0000313" key="2">
    <source>
        <dbReference type="EMBL" id="KAF2834230.1"/>
    </source>
</evidence>
<evidence type="ECO:0000256" key="1">
    <source>
        <dbReference type="SAM" id="MobiDB-lite"/>
    </source>
</evidence>
<dbReference type="OrthoDB" id="5309565at2759"/>
<keyword evidence="3" id="KW-1185">Reference proteome</keyword>
<sequence length="175" mass="18177">MSDKSTSTLQSVIDQASGLAQQALGAVTGSGADKVQGEDKRAEGEAEDDLSHATAKAGPFTATTSGVTKDHPDRTEGSWNQSVGSGKEAVGNLLGAEDLKQQGIRQNQEGKEQEAAGQLEDFGSGIKDRAAGTVGAGVASITGNTEARAQYEKQHDIGKTQQRSAEADIQKQESY</sequence>
<organism evidence="2 3">
    <name type="scientific">Patellaria atrata CBS 101060</name>
    <dbReference type="NCBI Taxonomy" id="1346257"/>
    <lineage>
        <taxon>Eukaryota</taxon>
        <taxon>Fungi</taxon>
        <taxon>Dikarya</taxon>
        <taxon>Ascomycota</taxon>
        <taxon>Pezizomycotina</taxon>
        <taxon>Dothideomycetes</taxon>
        <taxon>Dothideomycetes incertae sedis</taxon>
        <taxon>Patellariales</taxon>
        <taxon>Patellariaceae</taxon>
        <taxon>Patellaria</taxon>
    </lineage>
</organism>
<dbReference type="SUPFAM" id="SSF69047">
    <property type="entry name" value="Hypothetical protein YjbJ"/>
    <property type="match status" value="1"/>
</dbReference>
<feature type="region of interest" description="Disordered" evidence="1">
    <location>
        <begin position="28"/>
        <end position="124"/>
    </location>
</feature>
<dbReference type="PANTHER" id="PTHR40460">
    <property type="entry name" value="CHROMOSOME 1, WHOLE GENOME SHOTGUN SEQUENCE"/>
    <property type="match status" value="1"/>
</dbReference>
<evidence type="ECO:0008006" key="4">
    <source>
        <dbReference type="Google" id="ProtNLM"/>
    </source>
</evidence>
<reference evidence="2" key="1">
    <citation type="journal article" date="2020" name="Stud. Mycol.">
        <title>101 Dothideomycetes genomes: a test case for predicting lifestyles and emergence of pathogens.</title>
        <authorList>
            <person name="Haridas S."/>
            <person name="Albert R."/>
            <person name="Binder M."/>
            <person name="Bloem J."/>
            <person name="Labutti K."/>
            <person name="Salamov A."/>
            <person name="Andreopoulos B."/>
            <person name="Baker S."/>
            <person name="Barry K."/>
            <person name="Bills G."/>
            <person name="Bluhm B."/>
            <person name="Cannon C."/>
            <person name="Castanera R."/>
            <person name="Culley D."/>
            <person name="Daum C."/>
            <person name="Ezra D."/>
            <person name="Gonzalez J."/>
            <person name="Henrissat B."/>
            <person name="Kuo A."/>
            <person name="Liang C."/>
            <person name="Lipzen A."/>
            <person name="Lutzoni F."/>
            <person name="Magnuson J."/>
            <person name="Mondo S."/>
            <person name="Nolan M."/>
            <person name="Ohm R."/>
            <person name="Pangilinan J."/>
            <person name="Park H.-J."/>
            <person name="Ramirez L."/>
            <person name="Alfaro M."/>
            <person name="Sun H."/>
            <person name="Tritt A."/>
            <person name="Yoshinaga Y."/>
            <person name="Zwiers L.-H."/>
            <person name="Turgeon B."/>
            <person name="Goodwin S."/>
            <person name="Spatafora J."/>
            <person name="Crous P."/>
            <person name="Grigoriev I."/>
        </authorList>
    </citation>
    <scope>NUCLEOTIDE SEQUENCE</scope>
    <source>
        <strain evidence="2">CBS 101060</strain>
    </source>
</reference>
<accession>A0A9P4S2Z5</accession>
<feature type="region of interest" description="Disordered" evidence="1">
    <location>
        <begin position="149"/>
        <end position="175"/>
    </location>
</feature>
<dbReference type="InterPro" id="IPR036629">
    <property type="entry name" value="YjbJ_sf"/>
</dbReference>
<gene>
    <name evidence="2" type="ORF">M501DRAFT_944629</name>
</gene>
<feature type="compositionally biased region" description="Basic and acidic residues" evidence="1">
    <location>
        <begin position="165"/>
        <end position="175"/>
    </location>
</feature>
<dbReference type="AlphaFoldDB" id="A0A9P4S2Z5"/>
<dbReference type="PANTHER" id="PTHR40460:SF1">
    <property type="entry name" value="CSBD-LIKE DOMAIN-CONTAINING PROTEIN"/>
    <property type="match status" value="1"/>
</dbReference>
<comment type="caution">
    <text evidence="2">The sequence shown here is derived from an EMBL/GenBank/DDBJ whole genome shotgun (WGS) entry which is preliminary data.</text>
</comment>
<dbReference type="EMBL" id="MU006123">
    <property type="protein sequence ID" value="KAF2834230.1"/>
    <property type="molecule type" value="Genomic_DNA"/>
</dbReference>
<name>A0A9P4S2Z5_9PEZI</name>
<feature type="compositionally biased region" description="Basic and acidic residues" evidence="1">
    <location>
        <begin position="35"/>
        <end position="44"/>
    </location>
</feature>
<protein>
    <recommendedName>
        <fullName evidence="4">CsbD-like domain-containing protein</fullName>
    </recommendedName>
</protein>
<feature type="compositionally biased region" description="Basic and acidic residues" evidence="1">
    <location>
        <begin position="149"/>
        <end position="158"/>
    </location>
</feature>